<keyword evidence="4" id="KW-0670">Pyruvate</keyword>
<dbReference type="SUPFAM" id="SSF52922">
    <property type="entry name" value="TK C-terminal domain-like"/>
    <property type="match status" value="1"/>
</dbReference>
<gene>
    <name evidence="4" type="ORF">ASZ90_012176</name>
</gene>
<dbReference type="Gene3D" id="3.40.50.920">
    <property type="match status" value="1"/>
</dbReference>
<dbReference type="GO" id="GO:0006979">
    <property type="term" value="P:response to oxidative stress"/>
    <property type="evidence" value="ECO:0007669"/>
    <property type="project" value="TreeGrafter"/>
</dbReference>
<evidence type="ECO:0000259" key="2">
    <source>
        <dbReference type="Pfam" id="PF01855"/>
    </source>
</evidence>
<dbReference type="EMBL" id="LNQE01001402">
    <property type="protein sequence ID" value="KUG18100.1"/>
    <property type="molecule type" value="Genomic_DNA"/>
</dbReference>
<dbReference type="Gene3D" id="3.40.50.970">
    <property type="match status" value="1"/>
</dbReference>
<keyword evidence="1 4" id="KW-0560">Oxidoreductase</keyword>
<feature type="domain" description="Pyruvate:ferredoxin oxidoreductase core" evidence="3">
    <location>
        <begin position="274"/>
        <end position="377"/>
    </location>
</feature>
<dbReference type="InterPro" id="IPR050722">
    <property type="entry name" value="Pyruvate:ferred/Flavod_OxRd"/>
</dbReference>
<dbReference type="AlphaFoldDB" id="A0A0W8FB32"/>
<sequence>MSKGSDSSMPQNTANMRVVEGSYAVAHAVMCCRPDVISAYPITPQTHIVENLSQLVADGELDSAFLTVDSEFSALSLLVGSTACGGRGYSSTTSQGLALMYEVLYNVSGMRLPIVMTVANRAIGAPLNIWNDQQDSIGARDVGWLQIYVENVQEAVDATLQAYKIAEDPEIRTPIMVCMDGFILTHVYEPVELLDKEKAREFLPDFKPANILDPNNPLTFGAFADPSTYTEFRYQQFEAHQKALEKIEQVARDFEKAFGRYYGGLIDSYYADDAEVVLVTLGSVIGTVKDAIDELRAEGLKVGLIKIRCYRPFPVAALRKALSGAKVIAVLEKDVAIGSEAGLLTDLKAAFYNTQIRTPIIGFAAGLGGRDITLKDIRKIVEKALAAEKGIECEFEFLDLRKEIL</sequence>
<comment type="caution">
    <text evidence="4">The sequence shown here is derived from an EMBL/GenBank/DDBJ whole genome shotgun (WGS) entry which is preliminary data.</text>
</comment>
<dbReference type="Pfam" id="PF01855">
    <property type="entry name" value="POR_N"/>
    <property type="match status" value="1"/>
</dbReference>
<dbReference type="EC" id="1.2.7.1" evidence="4"/>
<dbReference type="FunFam" id="3.40.50.920:FF:000010">
    <property type="entry name" value="Pyruvate ferredoxin oxidoreductase, alpha subunit"/>
    <property type="match status" value="1"/>
</dbReference>
<reference evidence="4" key="1">
    <citation type="journal article" date="2015" name="Proc. Natl. Acad. Sci. U.S.A.">
        <title>Networks of energetic and metabolic interactions define dynamics in microbial communities.</title>
        <authorList>
            <person name="Embree M."/>
            <person name="Liu J.K."/>
            <person name="Al-Bassam M.M."/>
            <person name="Zengler K."/>
        </authorList>
    </citation>
    <scope>NUCLEOTIDE SEQUENCE</scope>
</reference>
<evidence type="ECO:0000256" key="1">
    <source>
        <dbReference type="ARBA" id="ARBA00023002"/>
    </source>
</evidence>
<dbReference type="InterPro" id="IPR029061">
    <property type="entry name" value="THDP-binding"/>
</dbReference>
<dbReference type="PANTHER" id="PTHR32154:SF0">
    <property type="entry name" value="PYRUVATE-FLAVODOXIN OXIDOREDUCTASE-RELATED"/>
    <property type="match status" value="1"/>
</dbReference>
<evidence type="ECO:0000259" key="3">
    <source>
        <dbReference type="Pfam" id="PF17147"/>
    </source>
</evidence>
<evidence type="ECO:0000313" key="4">
    <source>
        <dbReference type="EMBL" id="KUG18100.1"/>
    </source>
</evidence>
<proteinExistence type="predicted"/>
<name>A0A0W8FB32_9ZZZZ</name>
<dbReference type="InterPro" id="IPR002880">
    <property type="entry name" value="Pyrv_Fd/Flavodoxin_OxRdtase_N"/>
</dbReference>
<dbReference type="InterPro" id="IPR033412">
    <property type="entry name" value="PFOR_II"/>
</dbReference>
<protein>
    <submittedName>
        <fullName evidence="4">Pyruvate:ferredoxin oxidoreductase, alpha subunit</fullName>
        <ecNumber evidence="4">1.2.7.1</ecNumber>
    </submittedName>
</protein>
<dbReference type="GO" id="GO:0019164">
    <property type="term" value="F:pyruvate synthase activity"/>
    <property type="evidence" value="ECO:0007669"/>
    <property type="project" value="UniProtKB-EC"/>
</dbReference>
<feature type="domain" description="Pyruvate flavodoxin/ferredoxin oxidoreductase pyrimidine binding" evidence="2">
    <location>
        <begin position="28"/>
        <end position="250"/>
    </location>
</feature>
<dbReference type="SUPFAM" id="SSF52518">
    <property type="entry name" value="Thiamin diphosphate-binding fold (THDP-binding)"/>
    <property type="match status" value="1"/>
</dbReference>
<organism evidence="4">
    <name type="scientific">hydrocarbon metagenome</name>
    <dbReference type="NCBI Taxonomy" id="938273"/>
    <lineage>
        <taxon>unclassified sequences</taxon>
        <taxon>metagenomes</taxon>
        <taxon>ecological metagenomes</taxon>
    </lineage>
</organism>
<dbReference type="PANTHER" id="PTHR32154">
    <property type="entry name" value="PYRUVATE-FLAVODOXIN OXIDOREDUCTASE-RELATED"/>
    <property type="match status" value="1"/>
</dbReference>
<dbReference type="CDD" id="cd07034">
    <property type="entry name" value="TPP_PYR_PFOR_IOR-alpha_like"/>
    <property type="match status" value="1"/>
</dbReference>
<dbReference type="FunFam" id="3.40.50.970:FF:000012">
    <property type="entry name" value="Pyruvate:ferredoxin (Flavodoxin) oxidoreductase"/>
    <property type="match status" value="1"/>
</dbReference>
<dbReference type="InterPro" id="IPR009014">
    <property type="entry name" value="Transketo_C/PFOR_II"/>
</dbReference>
<accession>A0A0W8FB32</accession>
<dbReference type="Pfam" id="PF17147">
    <property type="entry name" value="PFOR_II"/>
    <property type="match status" value="1"/>
</dbReference>